<feature type="domain" description="THIF-type NAD/FAD binding fold" evidence="1">
    <location>
        <begin position="15"/>
        <end position="250"/>
    </location>
</feature>
<dbReference type="CDD" id="cd00755">
    <property type="entry name" value="YgdL_like"/>
    <property type="match status" value="1"/>
</dbReference>
<dbReference type="InterPro" id="IPR000594">
    <property type="entry name" value="ThiF_NAD_FAD-bd"/>
</dbReference>
<sequence length="259" mass="27426">MPEPIYPVPPIHERTAQLIGTGGMARLAGRHVFIAGLGGVGSAAAEAMARAGVGRITLLDHDRVGPSNLNRQLVALHSTLGRPKARVMAERIRDINPDIRVTVHEDFLHPENVEALLPADADFVLDCIDSIICKAALVHACQRRDLAMASSMGAGGRLDPGAVRIGPLAGTQRCPLAREMRKRLRRLGGHLDYTVVYSLEVPVKGTAHQPIDGQAGGRPRAVNGSIAHLPALFGLMLAGHALQRLLDAGTTPAAIPLAD</sequence>
<dbReference type="SUPFAM" id="SSF69572">
    <property type="entry name" value="Activating enzymes of the ubiquitin-like proteins"/>
    <property type="match status" value="1"/>
</dbReference>
<dbReference type="AlphaFoldDB" id="A0A1I4R357"/>
<dbReference type="EMBL" id="FOUO01000006">
    <property type="protein sequence ID" value="SFM46699.1"/>
    <property type="molecule type" value="Genomic_DNA"/>
</dbReference>
<dbReference type="Gene3D" id="3.40.50.720">
    <property type="entry name" value="NAD(P)-binding Rossmann-like Domain"/>
    <property type="match status" value="1"/>
</dbReference>
<dbReference type="InterPro" id="IPR045886">
    <property type="entry name" value="ThiF/MoeB/HesA"/>
</dbReference>
<dbReference type="Proteomes" id="UP000199556">
    <property type="component" value="Unassembled WGS sequence"/>
</dbReference>
<dbReference type="GO" id="GO:0061504">
    <property type="term" value="P:cyclic threonylcarbamoyladenosine biosynthetic process"/>
    <property type="evidence" value="ECO:0007669"/>
    <property type="project" value="TreeGrafter"/>
</dbReference>
<dbReference type="OrthoDB" id="9804150at2"/>
<evidence type="ECO:0000259" key="1">
    <source>
        <dbReference type="Pfam" id="PF00899"/>
    </source>
</evidence>
<dbReference type="GO" id="GO:0061503">
    <property type="term" value="F:tRNA threonylcarbamoyladenosine dehydratase"/>
    <property type="evidence" value="ECO:0007669"/>
    <property type="project" value="TreeGrafter"/>
</dbReference>
<proteinExistence type="predicted"/>
<dbReference type="InterPro" id="IPR035985">
    <property type="entry name" value="Ubiquitin-activating_enz"/>
</dbReference>
<reference evidence="2 3" key="1">
    <citation type="submission" date="2016-10" db="EMBL/GenBank/DDBJ databases">
        <authorList>
            <person name="de Groot N.N."/>
        </authorList>
    </citation>
    <scope>NUCLEOTIDE SEQUENCE [LARGE SCALE GENOMIC DNA]</scope>
    <source>
        <strain evidence="2 3">DSM 4180</strain>
    </source>
</reference>
<accession>A0A1I4R357</accession>
<evidence type="ECO:0000313" key="2">
    <source>
        <dbReference type="EMBL" id="SFM46699.1"/>
    </source>
</evidence>
<dbReference type="GO" id="GO:0008641">
    <property type="term" value="F:ubiquitin-like modifier activating enzyme activity"/>
    <property type="evidence" value="ECO:0007669"/>
    <property type="project" value="InterPro"/>
</dbReference>
<dbReference type="STRING" id="195064.SAMN05421721_106114"/>
<dbReference type="RefSeq" id="WP_090484695.1">
    <property type="nucleotide sequence ID" value="NZ_FOUO01000006.1"/>
</dbReference>
<dbReference type="PANTHER" id="PTHR43267">
    <property type="entry name" value="TRNA THREONYLCARBAMOYLADENOSINE DEHYDRATASE"/>
    <property type="match status" value="1"/>
</dbReference>
<dbReference type="Pfam" id="PF00899">
    <property type="entry name" value="ThiF"/>
    <property type="match status" value="1"/>
</dbReference>
<organism evidence="2 3">
    <name type="scientific">Ectothiorhodospira mobilis</name>
    <dbReference type="NCBI Taxonomy" id="195064"/>
    <lineage>
        <taxon>Bacteria</taxon>
        <taxon>Pseudomonadati</taxon>
        <taxon>Pseudomonadota</taxon>
        <taxon>Gammaproteobacteria</taxon>
        <taxon>Chromatiales</taxon>
        <taxon>Ectothiorhodospiraceae</taxon>
        <taxon>Ectothiorhodospira</taxon>
    </lineage>
</organism>
<name>A0A1I4R357_ECTMO</name>
<evidence type="ECO:0000313" key="3">
    <source>
        <dbReference type="Proteomes" id="UP000199556"/>
    </source>
</evidence>
<keyword evidence="3" id="KW-1185">Reference proteome</keyword>
<dbReference type="PANTHER" id="PTHR43267:SF1">
    <property type="entry name" value="TRNA THREONYLCARBAMOYLADENOSINE DEHYDRATASE"/>
    <property type="match status" value="1"/>
</dbReference>
<gene>
    <name evidence="2" type="ORF">SAMN05421721_106114</name>
</gene>
<protein>
    <submittedName>
        <fullName evidence="2">tRNA A37 threonylcarbamoyladenosine dehydratase</fullName>
    </submittedName>
</protein>